<evidence type="ECO:0000313" key="2">
    <source>
        <dbReference type="Proteomes" id="UP000235145"/>
    </source>
</evidence>
<accession>A0A9R1WA03</accession>
<sequence length="90" mass="10276">MLYKFSSGLEVLSPLCPQLFLEMDGLENFAKSWLLQGQQDWQFILHLRKRGISVTYTQKDRRNVLRLGAGIQLVSTVCSSMHGKVQSFIS</sequence>
<protein>
    <submittedName>
        <fullName evidence="1">Uncharacterized protein</fullName>
    </submittedName>
</protein>
<dbReference type="EMBL" id="NBSK02000003">
    <property type="protein sequence ID" value="KAJ0218831.1"/>
    <property type="molecule type" value="Genomic_DNA"/>
</dbReference>
<name>A0A9R1WA03_LACSA</name>
<proteinExistence type="predicted"/>
<reference evidence="1 2" key="1">
    <citation type="journal article" date="2017" name="Nat. Commun.">
        <title>Genome assembly with in vitro proximity ligation data and whole-genome triplication in lettuce.</title>
        <authorList>
            <person name="Reyes-Chin-Wo S."/>
            <person name="Wang Z."/>
            <person name="Yang X."/>
            <person name="Kozik A."/>
            <person name="Arikit S."/>
            <person name="Song C."/>
            <person name="Xia L."/>
            <person name="Froenicke L."/>
            <person name="Lavelle D.O."/>
            <person name="Truco M.J."/>
            <person name="Xia R."/>
            <person name="Zhu S."/>
            <person name="Xu C."/>
            <person name="Xu H."/>
            <person name="Xu X."/>
            <person name="Cox K."/>
            <person name="Korf I."/>
            <person name="Meyers B.C."/>
            <person name="Michelmore R.W."/>
        </authorList>
    </citation>
    <scope>NUCLEOTIDE SEQUENCE [LARGE SCALE GENOMIC DNA]</scope>
    <source>
        <strain evidence="2">cv. Salinas</strain>
        <tissue evidence="1">Seedlings</tissue>
    </source>
</reference>
<evidence type="ECO:0000313" key="1">
    <source>
        <dbReference type="EMBL" id="KAJ0218831.1"/>
    </source>
</evidence>
<dbReference type="Proteomes" id="UP000235145">
    <property type="component" value="Unassembled WGS sequence"/>
</dbReference>
<comment type="caution">
    <text evidence="1">The sequence shown here is derived from an EMBL/GenBank/DDBJ whole genome shotgun (WGS) entry which is preliminary data.</text>
</comment>
<organism evidence="1 2">
    <name type="scientific">Lactuca sativa</name>
    <name type="common">Garden lettuce</name>
    <dbReference type="NCBI Taxonomy" id="4236"/>
    <lineage>
        <taxon>Eukaryota</taxon>
        <taxon>Viridiplantae</taxon>
        <taxon>Streptophyta</taxon>
        <taxon>Embryophyta</taxon>
        <taxon>Tracheophyta</taxon>
        <taxon>Spermatophyta</taxon>
        <taxon>Magnoliopsida</taxon>
        <taxon>eudicotyledons</taxon>
        <taxon>Gunneridae</taxon>
        <taxon>Pentapetalae</taxon>
        <taxon>asterids</taxon>
        <taxon>campanulids</taxon>
        <taxon>Asterales</taxon>
        <taxon>Asteraceae</taxon>
        <taxon>Cichorioideae</taxon>
        <taxon>Cichorieae</taxon>
        <taxon>Lactucinae</taxon>
        <taxon>Lactuca</taxon>
    </lineage>
</organism>
<keyword evidence="2" id="KW-1185">Reference proteome</keyword>
<gene>
    <name evidence="1" type="ORF">LSAT_V11C300151870</name>
</gene>
<dbReference type="AlphaFoldDB" id="A0A9R1WA03"/>